<name>A0ABW0GSV2_9HYPH</name>
<dbReference type="CDD" id="cd01347">
    <property type="entry name" value="ligand_gated_channel"/>
    <property type="match status" value="1"/>
</dbReference>
<dbReference type="SUPFAM" id="SSF56935">
    <property type="entry name" value="Porins"/>
    <property type="match status" value="1"/>
</dbReference>
<accession>A0ABW0GSV2</accession>
<feature type="signal peptide" evidence="12">
    <location>
        <begin position="1"/>
        <end position="21"/>
    </location>
</feature>
<evidence type="ECO:0000313" key="16">
    <source>
        <dbReference type="Proteomes" id="UP001596016"/>
    </source>
</evidence>
<reference evidence="16" key="1">
    <citation type="journal article" date="2019" name="Int. J. Syst. Evol. Microbiol.">
        <title>The Global Catalogue of Microorganisms (GCM) 10K type strain sequencing project: providing services to taxonomists for standard genome sequencing and annotation.</title>
        <authorList>
            <consortium name="The Broad Institute Genomics Platform"/>
            <consortium name="The Broad Institute Genome Sequencing Center for Infectious Disease"/>
            <person name="Wu L."/>
            <person name="Ma J."/>
        </authorList>
    </citation>
    <scope>NUCLEOTIDE SEQUENCE [LARGE SCALE GENOMIC DNA]</scope>
    <source>
        <strain evidence="16">CGMCC 4.1415</strain>
    </source>
</reference>
<keyword evidence="7 10" id="KW-0472">Membrane</keyword>
<evidence type="ECO:0000256" key="6">
    <source>
        <dbReference type="ARBA" id="ARBA00023077"/>
    </source>
</evidence>
<dbReference type="InterPro" id="IPR012910">
    <property type="entry name" value="Plug_dom"/>
</dbReference>
<keyword evidence="8 15" id="KW-0675">Receptor</keyword>
<protein>
    <submittedName>
        <fullName evidence="15">TonB-dependent receptor domain-containing protein</fullName>
    </submittedName>
</protein>
<dbReference type="Gene3D" id="2.40.170.20">
    <property type="entry name" value="TonB-dependent receptor, beta-barrel domain"/>
    <property type="match status" value="1"/>
</dbReference>
<dbReference type="InterPro" id="IPR000531">
    <property type="entry name" value="Beta-barrel_TonB"/>
</dbReference>
<feature type="chain" id="PRO_5047539987" evidence="12">
    <location>
        <begin position="22"/>
        <end position="631"/>
    </location>
</feature>
<evidence type="ECO:0000259" key="13">
    <source>
        <dbReference type="Pfam" id="PF00593"/>
    </source>
</evidence>
<keyword evidence="5 12" id="KW-0732">Signal</keyword>
<evidence type="ECO:0000256" key="3">
    <source>
        <dbReference type="ARBA" id="ARBA00022452"/>
    </source>
</evidence>
<dbReference type="InterPro" id="IPR037066">
    <property type="entry name" value="Plug_dom_sf"/>
</dbReference>
<gene>
    <name evidence="15" type="ORF">ACFPLB_01900</name>
</gene>
<dbReference type="PROSITE" id="PS52016">
    <property type="entry name" value="TONB_DEPENDENT_REC_3"/>
    <property type="match status" value="1"/>
</dbReference>
<keyword evidence="16" id="KW-1185">Reference proteome</keyword>
<dbReference type="PANTHER" id="PTHR30069:SF29">
    <property type="entry name" value="HEMOGLOBIN AND HEMOGLOBIN-HAPTOGLOBIN-BINDING PROTEIN 1-RELATED"/>
    <property type="match status" value="1"/>
</dbReference>
<dbReference type="PANTHER" id="PTHR30069">
    <property type="entry name" value="TONB-DEPENDENT OUTER MEMBRANE RECEPTOR"/>
    <property type="match status" value="1"/>
</dbReference>
<evidence type="ECO:0000259" key="14">
    <source>
        <dbReference type="Pfam" id="PF07715"/>
    </source>
</evidence>
<evidence type="ECO:0000256" key="2">
    <source>
        <dbReference type="ARBA" id="ARBA00022448"/>
    </source>
</evidence>
<comment type="caution">
    <text evidence="15">The sequence shown here is derived from an EMBL/GenBank/DDBJ whole genome shotgun (WGS) entry which is preliminary data.</text>
</comment>
<dbReference type="Gene3D" id="2.170.130.10">
    <property type="entry name" value="TonB-dependent receptor, plug domain"/>
    <property type="match status" value="1"/>
</dbReference>
<dbReference type="InterPro" id="IPR039426">
    <property type="entry name" value="TonB-dep_rcpt-like"/>
</dbReference>
<keyword evidence="9 10" id="KW-0998">Cell outer membrane</keyword>
<evidence type="ECO:0000256" key="11">
    <source>
        <dbReference type="RuleBase" id="RU003357"/>
    </source>
</evidence>
<keyword evidence="4 10" id="KW-0812">Transmembrane</keyword>
<evidence type="ECO:0000256" key="5">
    <source>
        <dbReference type="ARBA" id="ARBA00022729"/>
    </source>
</evidence>
<dbReference type="Pfam" id="PF07715">
    <property type="entry name" value="Plug"/>
    <property type="match status" value="1"/>
</dbReference>
<evidence type="ECO:0000256" key="7">
    <source>
        <dbReference type="ARBA" id="ARBA00023136"/>
    </source>
</evidence>
<dbReference type="RefSeq" id="WP_378227556.1">
    <property type="nucleotide sequence ID" value="NZ_JBHSLL010000009.1"/>
</dbReference>
<proteinExistence type="inferred from homology"/>
<sequence>MNRTIFAAGACALALTSAAQAQSLPDLGGVTVLDTITVTTPLRRTSSLERTTSSVTVIAREEIERSAAADLASLLKNHTGVSVSLNGGMGAAGGASLRGTTESQTLVLVNGVRVAAATSASAALFNIPLESIERVEIAKGAHSAQYGADAIGGIINIITRQGGPCANGNPSCTTVTAGVMHPWGGTLAVDRMGRSESGWDYSFGGSLFGTRGYDFTVPSWSGHEPDDNGFARGSLHYSLSKDYDWGRIYSTGLASRARTQYDNKPRPGSLLGLNETERDTLSGKIGARLDHSPDWKSTLEFSAGKDEATNFRDGVAVENIFGTTRYGMLASTEKSFATGTVDHILGFGVEAYREEINSTGNYAVKKRDLAAVFSQYSLEFGDLTVDAGLRFDHNEQFGEATTYNIGASYAVLPELIVRASHGTGFRAPTFNDLYYDDPEIGVGSPDLRPERSRSWEAGVNWRPTDTTSLDVSVYRNRIKDQIGWGGVIGSLYAENLERVSITGLEVTLDHRFNDRWGVRASLDLRRPINEVRDRYVRYQDRFRASIEADFQATEKLWLKAGVFHVGDRFSNHTNTQRMPAYTTVDLSAIYSLDPQSQLKLSVENLFDEKYERIPNYVAPGRTINLSLSRTF</sequence>
<feature type="domain" description="TonB-dependent receptor plug" evidence="14">
    <location>
        <begin position="48"/>
        <end position="154"/>
    </location>
</feature>
<dbReference type="Pfam" id="PF00593">
    <property type="entry name" value="TonB_dep_Rec_b-barrel"/>
    <property type="match status" value="1"/>
</dbReference>
<evidence type="ECO:0000256" key="1">
    <source>
        <dbReference type="ARBA" id="ARBA00004571"/>
    </source>
</evidence>
<keyword evidence="2 10" id="KW-0813">Transport</keyword>
<comment type="similarity">
    <text evidence="10 11">Belongs to the TonB-dependent receptor family.</text>
</comment>
<evidence type="ECO:0000256" key="9">
    <source>
        <dbReference type="ARBA" id="ARBA00023237"/>
    </source>
</evidence>
<feature type="domain" description="TonB-dependent receptor-like beta-barrel" evidence="13">
    <location>
        <begin position="231"/>
        <end position="605"/>
    </location>
</feature>
<comment type="subcellular location">
    <subcellularLocation>
        <location evidence="1 10">Cell outer membrane</location>
        <topology evidence="1 10">Multi-pass membrane protein</topology>
    </subcellularLocation>
</comment>
<keyword evidence="6 11" id="KW-0798">TonB box</keyword>
<evidence type="ECO:0000256" key="12">
    <source>
        <dbReference type="SAM" id="SignalP"/>
    </source>
</evidence>
<keyword evidence="3 10" id="KW-1134">Transmembrane beta strand</keyword>
<dbReference type="EMBL" id="JBHSLL010000009">
    <property type="protein sequence ID" value="MFC5384712.1"/>
    <property type="molecule type" value="Genomic_DNA"/>
</dbReference>
<dbReference type="InterPro" id="IPR036942">
    <property type="entry name" value="Beta-barrel_TonB_sf"/>
</dbReference>
<evidence type="ECO:0000256" key="8">
    <source>
        <dbReference type="ARBA" id="ARBA00023170"/>
    </source>
</evidence>
<evidence type="ECO:0000256" key="4">
    <source>
        <dbReference type="ARBA" id="ARBA00022692"/>
    </source>
</evidence>
<dbReference type="Proteomes" id="UP001596016">
    <property type="component" value="Unassembled WGS sequence"/>
</dbReference>
<organism evidence="15 16">
    <name type="scientific">Aquamicrobium segne</name>
    <dbReference type="NCBI Taxonomy" id="469547"/>
    <lineage>
        <taxon>Bacteria</taxon>
        <taxon>Pseudomonadati</taxon>
        <taxon>Pseudomonadota</taxon>
        <taxon>Alphaproteobacteria</taxon>
        <taxon>Hyphomicrobiales</taxon>
        <taxon>Phyllobacteriaceae</taxon>
        <taxon>Aquamicrobium</taxon>
    </lineage>
</organism>
<evidence type="ECO:0000313" key="15">
    <source>
        <dbReference type="EMBL" id="MFC5384712.1"/>
    </source>
</evidence>
<evidence type="ECO:0000256" key="10">
    <source>
        <dbReference type="PROSITE-ProRule" id="PRU01360"/>
    </source>
</evidence>